<sequence>MWMIFKIGMNGMGAHVAKIQKHEAFEAEVQAHAKTISNLDKTGNGMIQHGHFASEVIKKRLEELHALWDKLFFKLKDKGIKLQQALKLLQFIRQCDELLYWIRDKEAYVTAEDMGMDLEHVEVLQRKFEDFLKELGNHHYRINEINQAADKLVEDGHTEHDQIYKKRDEVNEAWHRLNTLAATRKECLFGAHQVQRFNRDADETLAWIAEKVC</sequence>
<evidence type="ECO:0000313" key="9">
    <source>
        <dbReference type="EMBL" id="KAK5968913.1"/>
    </source>
</evidence>
<evidence type="ECO:0000256" key="4">
    <source>
        <dbReference type="ARBA" id="ARBA00022490"/>
    </source>
</evidence>
<dbReference type="GO" id="GO:0003779">
    <property type="term" value="F:actin binding"/>
    <property type="evidence" value="ECO:0007669"/>
    <property type="project" value="UniProtKB-KW"/>
</dbReference>
<dbReference type="GO" id="GO:0016328">
    <property type="term" value="C:lateral plasma membrane"/>
    <property type="evidence" value="ECO:0007669"/>
    <property type="project" value="UniProtKB-ARBA"/>
</dbReference>
<comment type="caution">
    <text evidence="9">The sequence shown here is derived from an EMBL/GenBank/DDBJ whole genome shotgun (WGS) entry which is preliminary data.</text>
</comment>
<keyword evidence="3" id="KW-0117">Actin capping</keyword>
<reference evidence="9 10" key="1">
    <citation type="submission" date="2019-10" db="EMBL/GenBank/DDBJ databases">
        <title>Assembly and Annotation for the nematode Trichostrongylus colubriformis.</title>
        <authorList>
            <person name="Martin J."/>
        </authorList>
    </citation>
    <scope>NUCLEOTIDE SEQUENCE [LARGE SCALE GENOMIC DNA]</scope>
    <source>
        <strain evidence="9">G859</strain>
        <tissue evidence="9">Whole worm</tissue>
    </source>
</reference>
<dbReference type="InterPro" id="IPR018159">
    <property type="entry name" value="Spectrin/alpha-actinin"/>
</dbReference>
<evidence type="ECO:0000256" key="7">
    <source>
        <dbReference type="ARBA" id="ARBA00023203"/>
    </source>
</evidence>
<dbReference type="GO" id="GO:0007026">
    <property type="term" value="P:negative regulation of microtubule depolymerization"/>
    <property type="evidence" value="ECO:0007669"/>
    <property type="project" value="UniProtKB-ARBA"/>
</dbReference>
<dbReference type="EMBL" id="WIXE01020842">
    <property type="protein sequence ID" value="KAK5968913.1"/>
    <property type="molecule type" value="Genomic_DNA"/>
</dbReference>
<evidence type="ECO:0000256" key="2">
    <source>
        <dbReference type="ARBA" id="ARBA00006826"/>
    </source>
</evidence>
<evidence type="ECO:0000256" key="3">
    <source>
        <dbReference type="ARBA" id="ARBA00022467"/>
    </source>
</evidence>
<dbReference type="GO" id="GO:0045169">
    <property type="term" value="C:fusome"/>
    <property type="evidence" value="ECO:0007669"/>
    <property type="project" value="UniProtKB-ARBA"/>
</dbReference>
<dbReference type="Proteomes" id="UP001331761">
    <property type="component" value="Unassembled WGS sequence"/>
</dbReference>
<dbReference type="GO" id="GO:0005856">
    <property type="term" value="C:cytoskeleton"/>
    <property type="evidence" value="ECO:0007669"/>
    <property type="project" value="UniProtKB-SubCell"/>
</dbReference>
<evidence type="ECO:0000256" key="6">
    <source>
        <dbReference type="ARBA" id="ARBA00022737"/>
    </source>
</evidence>
<feature type="non-terminal residue" evidence="9">
    <location>
        <position position="213"/>
    </location>
</feature>
<keyword evidence="8" id="KW-0206">Cytoskeleton</keyword>
<protein>
    <submittedName>
        <fullName evidence="9">Uncharacterized protein</fullName>
    </submittedName>
</protein>
<accession>A0AAN8IGA8</accession>
<dbReference type="AlphaFoldDB" id="A0AAN8IGA8"/>
<comment type="subcellular location">
    <subcellularLocation>
        <location evidence="1">Cytoplasm</location>
        <location evidence="1">Cytoskeleton</location>
    </subcellularLocation>
</comment>
<comment type="similarity">
    <text evidence="2">Belongs to the spectrin family.</text>
</comment>
<dbReference type="SMART" id="SM00150">
    <property type="entry name" value="SPEC"/>
    <property type="match status" value="2"/>
</dbReference>
<name>A0AAN8IGA8_TRICO</name>
<dbReference type="PANTHER" id="PTHR11915">
    <property type="entry name" value="SPECTRIN/FILAMIN RELATED CYTOSKELETAL PROTEIN"/>
    <property type="match status" value="1"/>
</dbReference>
<proteinExistence type="inferred from homology"/>
<dbReference type="CDD" id="cd00176">
    <property type="entry name" value="SPEC"/>
    <property type="match status" value="1"/>
</dbReference>
<keyword evidence="6" id="KW-0677">Repeat</keyword>
<evidence type="ECO:0000256" key="8">
    <source>
        <dbReference type="ARBA" id="ARBA00023212"/>
    </source>
</evidence>
<dbReference type="Pfam" id="PF00435">
    <property type="entry name" value="Spectrin"/>
    <property type="match status" value="2"/>
</dbReference>
<dbReference type="FunFam" id="1.20.58.60:FF:000020">
    <property type="entry name" value="Spectrin alpha chain, non-erythrocytic 1"/>
    <property type="match status" value="1"/>
</dbReference>
<dbReference type="SUPFAM" id="SSF46966">
    <property type="entry name" value="Spectrin repeat"/>
    <property type="match status" value="1"/>
</dbReference>
<dbReference type="GO" id="GO:0042062">
    <property type="term" value="P:long-term strengthening of neuromuscular junction"/>
    <property type="evidence" value="ECO:0007669"/>
    <property type="project" value="UniProtKB-ARBA"/>
</dbReference>
<evidence type="ECO:0000256" key="5">
    <source>
        <dbReference type="ARBA" id="ARBA00022553"/>
    </source>
</evidence>
<gene>
    <name evidence="9" type="ORF">GCK32_016870</name>
</gene>
<dbReference type="InterPro" id="IPR002017">
    <property type="entry name" value="Spectrin_repeat"/>
</dbReference>
<dbReference type="GO" id="GO:0008017">
    <property type="term" value="F:microtubule binding"/>
    <property type="evidence" value="ECO:0007669"/>
    <property type="project" value="UniProtKB-ARBA"/>
</dbReference>
<keyword evidence="7" id="KW-0009">Actin-binding</keyword>
<dbReference type="GO" id="GO:0051693">
    <property type="term" value="P:actin filament capping"/>
    <property type="evidence" value="ECO:0007669"/>
    <property type="project" value="UniProtKB-KW"/>
</dbReference>
<evidence type="ECO:0000256" key="1">
    <source>
        <dbReference type="ARBA" id="ARBA00004245"/>
    </source>
</evidence>
<keyword evidence="10" id="KW-1185">Reference proteome</keyword>
<keyword evidence="4" id="KW-0963">Cytoplasm</keyword>
<keyword evidence="5" id="KW-0597">Phosphoprotein</keyword>
<organism evidence="9 10">
    <name type="scientific">Trichostrongylus colubriformis</name>
    <name type="common">Black scour worm</name>
    <dbReference type="NCBI Taxonomy" id="6319"/>
    <lineage>
        <taxon>Eukaryota</taxon>
        <taxon>Metazoa</taxon>
        <taxon>Ecdysozoa</taxon>
        <taxon>Nematoda</taxon>
        <taxon>Chromadorea</taxon>
        <taxon>Rhabditida</taxon>
        <taxon>Rhabditina</taxon>
        <taxon>Rhabditomorpha</taxon>
        <taxon>Strongyloidea</taxon>
        <taxon>Trichostrongylidae</taxon>
        <taxon>Trichostrongylus</taxon>
    </lineage>
</organism>
<evidence type="ECO:0000313" key="10">
    <source>
        <dbReference type="Proteomes" id="UP001331761"/>
    </source>
</evidence>
<dbReference type="Gene3D" id="1.20.58.60">
    <property type="match status" value="2"/>
</dbReference>